<keyword evidence="2" id="KW-0472">Membrane</keyword>
<dbReference type="EMBL" id="CP021059">
    <property type="protein sequence ID" value="ARQ06255.1"/>
    <property type="molecule type" value="Genomic_DNA"/>
</dbReference>
<evidence type="ECO:0000256" key="2">
    <source>
        <dbReference type="SAM" id="Phobius"/>
    </source>
</evidence>
<keyword evidence="1 4" id="KW-0378">Hydrolase</keyword>
<dbReference type="RefSeq" id="WP_086041933.1">
    <property type="nucleotide sequence ID" value="NZ_CBCRZA010000001.1"/>
</dbReference>
<feature type="transmembrane region" description="Helical" evidence="2">
    <location>
        <begin position="5"/>
        <end position="26"/>
    </location>
</feature>
<dbReference type="InterPro" id="IPR049492">
    <property type="entry name" value="BD-FAE-like_dom"/>
</dbReference>
<name>A0A1W7A9F2_9STAP</name>
<dbReference type="GO" id="GO:0016787">
    <property type="term" value="F:hydrolase activity"/>
    <property type="evidence" value="ECO:0007669"/>
    <property type="project" value="UniProtKB-KW"/>
</dbReference>
<dbReference type="KEGG" id="mcak:MCCS_06040"/>
<dbReference type="GeneID" id="35294743"/>
<dbReference type="InterPro" id="IPR029058">
    <property type="entry name" value="AB_hydrolase_fold"/>
</dbReference>
<protein>
    <submittedName>
        <fullName evidence="4">Alpha/beta hydrolase fold domain-containing protein</fullName>
    </submittedName>
</protein>
<dbReference type="STRING" id="1855823.MCCS_06040"/>
<dbReference type="PANTHER" id="PTHR48081:SF6">
    <property type="entry name" value="PEPTIDASE S9 PROLYL OLIGOPEPTIDASE CATALYTIC DOMAIN-CONTAINING PROTEIN"/>
    <property type="match status" value="1"/>
</dbReference>
<gene>
    <name evidence="4" type="ORF">MCCS_06040</name>
</gene>
<reference evidence="4 5" key="1">
    <citation type="journal article" date="2017" name="Int. J. Syst. Evol. Microbiol.">
        <title>Macrococcus canis sp. nov., a skin bacterium associated with infections in dogs.</title>
        <authorList>
            <person name="Gobeli Brawand S."/>
            <person name="Cotting K."/>
            <person name="Gomez-Sanz E."/>
            <person name="Collaud A."/>
            <person name="Thomann A."/>
            <person name="Brodard I."/>
            <person name="Rodriguez-Campos S."/>
            <person name="Strauss C."/>
            <person name="Perreten V."/>
        </authorList>
    </citation>
    <scope>NUCLEOTIDE SEQUENCE [LARGE SCALE GENOMIC DNA]</scope>
    <source>
        <strain evidence="4 5">KM45013</strain>
    </source>
</reference>
<evidence type="ECO:0000256" key="1">
    <source>
        <dbReference type="ARBA" id="ARBA00022801"/>
    </source>
</evidence>
<dbReference type="Gene3D" id="3.40.50.1820">
    <property type="entry name" value="alpha/beta hydrolase"/>
    <property type="match status" value="1"/>
</dbReference>
<evidence type="ECO:0000313" key="4">
    <source>
        <dbReference type="EMBL" id="ARQ06255.1"/>
    </source>
</evidence>
<dbReference type="Pfam" id="PF20434">
    <property type="entry name" value="BD-FAE"/>
    <property type="match status" value="1"/>
</dbReference>
<organism evidence="4 5">
    <name type="scientific">Macrococcoides canis</name>
    <dbReference type="NCBI Taxonomy" id="1855823"/>
    <lineage>
        <taxon>Bacteria</taxon>
        <taxon>Bacillati</taxon>
        <taxon>Bacillota</taxon>
        <taxon>Bacilli</taxon>
        <taxon>Bacillales</taxon>
        <taxon>Staphylococcaceae</taxon>
        <taxon>Macrococcoides</taxon>
    </lineage>
</organism>
<dbReference type="SUPFAM" id="SSF53474">
    <property type="entry name" value="alpha/beta-Hydrolases"/>
    <property type="match status" value="1"/>
</dbReference>
<evidence type="ECO:0000259" key="3">
    <source>
        <dbReference type="Pfam" id="PF20434"/>
    </source>
</evidence>
<keyword evidence="2" id="KW-1133">Transmembrane helix</keyword>
<keyword evidence="5" id="KW-1185">Reference proteome</keyword>
<dbReference type="Proteomes" id="UP000194154">
    <property type="component" value="Chromosome"/>
</dbReference>
<evidence type="ECO:0000313" key="5">
    <source>
        <dbReference type="Proteomes" id="UP000194154"/>
    </source>
</evidence>
<dbReference type="InterPro" id="IPR050300">
    <property type="entry name" value="GDXG_lipolytic_enzyme"/>
</dbReference>
<keyword evidence="2" id="KW-0812">Transmembrane</keyword>
<sequence>MKKRYLLIIILIALTMMVLALIFGWYEQEDPALNRDTVFDELGVARNVKLISDVKYGNDAPNSEMDIIMPKNIKEGDKLPLIIWTHGGGYIAGDKKHKNAYLARIAERGFIIANINYALAPSHKYPVPLIQEKQAAQFMKKNTFHLPIDYNQIIIGGDSAGAQIAAQFAALQTNELLRKEMQEEAVFTPDAIKGVILFGGLYNMDTVRETHFPRIEEFMESYTGEKYWERDFKQIDQLSVTQHITEKYPPAFLTVGDADPFESQSKELIKVLQENKIPHSSSFFDGSHQLRHQYQFHMNLKESQITYDKVIKFLSEFTDQPLYNTLEEEPLTTKTSSK</sequence>
<proteinExistence type="predicted"/>
<accession>A0A1W7A9F2</accession>
<feature type="domain" description="BD-FAE-like" evidence="3">
    <location>
        <begin position="65"/>
        <end position="269"/>
    </location>
</feature>
<dbReference type="AlphaFoldDB" id="A0A1W7A9F2"/>
<dbReference type="OrthoDB" id="9815425at2"/>
<dbReference type="PANTHER" id="PTHR48081">
    <property type="entry name" value="AB HYDROLASE SUPERFAMILY PROTEIN C4A8.06C"/>
    <property type="match status" value="1"/>
</dbReference>